<evidence type="ECO:0000259" key="6">
    <source>
        <dbReference type="SMART" id="SM00093"/>
    </source>
</evidence>
<keyword evidence="5" id="KW-0472">Membrane</keyword>
<protein>
    <recommendedName>
        <fullName evidence="6">Serpin domain-containing protein</fullName>
    </recommendedName>
</protein>
<dbReference type="SMART" id="SM00093">
    <property type="entry name" value="SERPIN"/>
    <property type="match status" value="1"/>
</dbReference>
<gene>
    <name evidence="7" type="ORF">RN001_007020</name>
</gene>
<dbReference type="Proteomes" id="UP001353858">
    <property type="component" value="Unassembled WGS sequence"/>
</dbReference>
<dbReference type="InterPro" id="IPR023795">
    <property type="entry name" value="Serpin_CS"/>
</dbReference>
<evidence type="ECO:0000313" key="8">
    <source>
        <dbReference type="Proteomes" id="UP001353858"/>
    </source>
</evidence>
<name>A0AAN7PLP5_9COLE</name>
<dbReference type="InterPro" id="IPR042178">
    <property type="entry name" value="Serpin_sf_1"/>
</dbReference>
<dbReference type="InterPro" id="IPR036186">
    <property type="entry name" value="Serpin_sf"/>
</dbReference>
<proteinExistence type="inferred from homology"/>
<evidence type="ECO:0000256" key="1">
    <source>
        <dbReference type="ARBA" id="ARBA00022690"/>
    </source>
</evidence>
<sequence length="1547" mass="171112">MKVKEETSGEDLAQELTLVMIKMLLIFTLIGICIAHPAPEINTTDGQESRKVLGSRVVTSVSVIMDGVNNTKTYFSDAVGKPVAKPATPTQLASPINLLNPDRYEFYTFDDSGDLVKRLMTLDEIQGIIASGDGEPSNYYSQSLNGNTPEERVDEVINNVQNVLKEEIQAHIPFVNKSEINGPDITSTWNLILPAIFGTNSNAVPDNVSNALIPETLSIDKEATPATTEKEPETTLSNFDNSKTDNSNENELMMTTQNNIPNDQKTDSTTTSTIFETNPTTSTSNKAQTTVQSTIQSEEQKHATFYMDKTSSTTEQKEETTEITYAYKASQPTVTKSTPSTIKTTFSQEEASTYVDKTSTPTTMQQPNTETSSDSTIQVMTTPKKVFAFTLTTTVPSTLKSTIETKLPSTTPKESASTLTKTQEIKDIFAYVDKTSTPSIMESSSLKFAMETKLPSTTLKESTATLTNTQGIKDFLAHVDRTSTPSITESSTLKLAMETRLPSTTLKESTATLTNTQEIKDFFALVDRTSTPSITESSTLKLTMETRLPSTTLKESTTTLTNTQGIKDFLAHVDRTSTPSITESSTLKLTTDTKLPTTTLKESTSSLAKTQETKDVFAYVDNTSTPSIIKSTLKSTIETVTSPSTTPASTEQKLSTKDFEIKVLTTEEIDSSSSDEEKTIFVPISTTPTADVVKTTHFIKNEFLTTTEEDALFTTTSKMQSATVSSENETVDDFPVDELLNLLSSMGNRDTTVSELKTTMEVTTPQQTNPEFVENTTITQRVEVTTEVDQTSTTKDSVKPTIFIADRVEVDTTTTVTSFDTTTDFKQLQTLEIDKNINAAVDNVIFQMINEDVSHTTIDNLPTTESDLSTTSSSLIDVSEKNRYEEIDLENTETSTSVAYEGKTIQPVFEKFTTESFSTSSNKVVTSTDPNNYVTNAAQNFTVPIKNLKTDSLDSNYKVNKLNESTPTTTENYTPTEKAVYHITEFSVHVDNTTDTPLQLNVTSKPTTQPFVSIETITAPSKVEQQPDVHVINHVSSTTEKHDTTWKLVSTVAPHRTTPFTDFDKFPNSAVDLVPKPIQGFGLEDSTSSLDADVLQFTELCNELAFSFWNSVTSGISFARSVVVSPFATTSVLAMVFLGARGATSGEMNDILKLDDMVTFNPHAVFKNVVESIEVSQKSGVATSVFVKELYSDKNKGKLLQFYKERAKQFYDGYVEEVGFKEINDVIRRRTNLLVRRQTWGKIPEYLKDNSLFVRPPLAAITANIFQTDCSDASTTGRDGELHFVVLPSIRQRKLVPIPAVVYRSGFLAGYEPGLDATAVAIGSKDHTISTIFVIPGQQGISAPGDGLVRLETRLIESAFKQNAWSRLLRSLIPRPGLEVQIPRFSHRSVINATAALQRMGLKDVFNAKTADLKGLNGIAHELYLSDIIQTNTFATCGEGRIDETHHSEVYPATTNRSFRRVRKIQNYHQSPANGDLSDEPRDYQRAFHDPLYDPTYLSLPLQFRPRQARLPDSPRLRFDRPFLYFVRHNPTGLILHMGRFNPRLLP</sequence>
<organism evidence="7 8">
    <name type="scientific">Aquatica leii</name>
    <dbReference type="NCBI Taxonomy" id="1421715"/>
    <lineage>
        <taxon>Eukaryota</taxon>
        <taxon>Metazoa</taxon>
        <taxon>Ecdysozoa</taxon>
        <taxon>Arthropoda</taxon>
        <taxon>Hexapoda</taxon>
        <taxon>Insecta</taxon>
        <taxon>Pterygota</taxon>
        <taxon>Neoptera</taxon>
        <taxon>Endopterygota</taxon>
        <taxon>Coleoptera</taxon>
        <taxon>Polyphaga</taxon>
        <taxon>Elateriformia</taxon>
        <taxon>Elateroidea</taxon>
        <taxon>Lampyridae</taxon>
        <taxon>Luciolinae</taxon>
        <taxon>Aquatica</taxon>
    </lineage>
</organism>
<dbReference type="PANTHER" id="PTHR11461">
    <property type="entry name" value="SERINE PROTEASE INHIBITOR, SERPIN"/>
    <property type="match status" value="1"/>
</dbReference>
<feature type="region of interest" description="Disordered" evidence="4">
    <location>
        <begin position="221"/>
        <end position="248"/>
    </location>
</feature>
<evidence type="ECO:0000256" key="2">
    <source>
        <dbReference type="ARBA" id="ARBA00022900"/>
    </source>
</evidence>
<dbReference type="InterPro" id="IPR042185">
    <property type="entry name" value="Serpin_sf_2"/>
</dbReference>
<keyword evidence="1" id="KW-0646">Protease inhibitor</keyword>
<feature type="compositionally biased region" description="Polar residues" evidence="4">
    <location>
        <begin position="236"/>
        <end position="248"/>
    </location>
</feature>
<dbReference type="PANTHER" id="PTHR11461:SF372">
    <property type="entry name" value="ACCESSORY GLAND PROTEIN ACP76A-RELATED"/>
    <property type="match status" value="1"/>
</dbReference>
<dbReference type="EMBL" id="JARPUR010000002">
    <property type="protein sequence ID" value="KAK4883701.1"/>
    <property type="molecule type" value="Genomic_DNA"/>
</dbReference>
<comment type="similarity">
    <text evidence="3">Belongs to the serpin family.</text>
</comment>
<evidence type="ECO:0000256" key="5">
    <source>
        <dbReference type="SAM" id="Phobius"/>
    </source>
</evidence>
<accession>A0AAN7PLP5</accession>
<feature type="compositionally biased region" description="Basic and acidic residues" evidence="4">
    <location>
        <begin position="221"/>
        <end position="233"/>
    </location>
</feature>
<keyword evidence="5" id="KW-0812">Transmembrane</keyword>
<evidence type="ECO:0000313" key="7">
    <source>
        <dbReference type="EMBL" id="KAK4883701.1"/>
    </source>
</evidence>
<dbReference type="InterPro" id="IPR000215">
    <property type="entry name" value="Serpin_fam"/>
</dbReference>
<dbReference type="Gene3D" id="2.30.39.10">
    <property type="entry name" value="Alpha-1-antitrypsin, domain 1"/>
    <property type="match status" value="1"/>
</dbReference>
<keyword evidence="8" id="KW-1185">Reference proteome</keyword>
<dbReference type="Gene3D" id="3.30.497.10">
    <property type="entry name" value="Antithrombin, subunit I, domain 2"/>
    <property type="match status" value="1"/>
</dbReference>
<dbReference type="GO" id="GO:0004867">
    <property type="term" value="F:serine-type endopeptidase inhibitor activity"/>
    <property type="evidence" value="ECO:0007669"/>
    <property type="project" value="UniProtKB-KW"/>
</dbReference>
<keyword evidence="2" id="KW-0722">Serine protease inhibitor</keyword>
<evidence type="ECO:0000256" key="3">
    <source>
        <dbReference type="RuleBase" id="RU000411"/>
    </source>
</evidence>
<dbReference type="PROSITE" id="PS00284">
    <property type="entry name" value="SERPIN"/>
    <property type="match status" value="1"/>
</dbReference>
<evidence type="ECO:0000256" key="4">
    <source>
        <dbReference type="SAM" id="MobiDB-lite"/>
    </source>
</evidence>
<reference evidence="8" key="1">
    <citation type="submission" date="2023-01" db="EMBL/GenBank/DDBJ databases">
        <title>Key to firefly adult light organ development and bioluminescence: homeobox transcription factors regulate luciferase expression and transportation to peroxisome.</title>
        <authorList>
            <person name="Fu X."/>
        </authorList>
    </citation>
    <scope>NUCLEOTIDE SEQUENCE [LARGE SCALE GENOMIC DNA]</scope>
</reference>
<dbReference type="Pfam" id="PF00079">
    <property type="entry name" value="Serpin"/>
    <property type="match status" value="1"/>
</dbReference>
<comment type="caution">
    <text evidence="7">The sequence shown here is derived from an EMBL/GenBank/DDBJ whole genome shotgun (WGS) entry which is preliminary data.</text>
</comment>
<dbReference type="GO" id="GO:0005615">
    <property type="term" value="C:extracellular space"/>
    <property type="evidence" value="ECO:0007669"/>
    <property type="project" value="InterPro"/>
</dbReference>
<dbReference type="SUPFAM" id="SSF56574">
    <property type="entry name" value="Serpins"/>
    <property type="match status" value="1"/>
</dbReference>
<keyword evidence="5" id="KW-1133">Transmembrane helix</keyword>
<feature type="region of interest" description="Disordered" evidence="4">
    <location>
        <begin position="352"/>
        <end position="376"/>
    </location>
</feature>
<feature type="domain" description="Serpin" evidence="6">
    <location>
        <begin position="1106"/>
        <end position="1543"/>
    </location>
</feature>
<feature type="transmembrane region" description="Helical" evidence="5">
    <location>
        <begin position="12"/>
        <end position="32"/>
    </location>
</feature>
<dbReference type="InterPro" id="IPR023796">
    <property type="entry name" value="Serpin_dom"/>
</dbReference>